<dbReference type="RefSeq" id="WP_310892264.1">
    <property type="nucleotide sequence ID" value="NZ_BAAAGR010000008.1"/>
</dbReference>
<gene>
    <name evidence="2" type="ORF">KZC50_15425</name>
</gene>
<dbReference type="InterPro" id="IPR050678">
    <property type="entry name" value="DNA_Partitioning_ATPase"/>
</dbReference>
<dbReference type="EMBL" id="JAHWXH010000005">
    <property type="protein sequence ID" value="MDS0246988.1"/>
    <property type="molecule type" value="Genomic_DNA"/>
</dbReference>
<evidence type="ECO:0000313" key="3">
    <source>
        <dbReference type="Proteomes" id="UP001183582"/>
    </source>
</evidence>
<dbReference type="Pfam" id="PF13614">
    <property type="entry name" value="AAA_31"/>
    <property type="match status" value="1"/>
</dbReference>
<dbReference type="CDD" id="cd02042">
    <property type="entry name" value="ParAB_family"/>
    <property type="match status" value="1"/>
</dbReference>
<reference evidence="2 3" key="1">
    <citation type="submission" date="2021-06" db="EMBL/GenBank/DDBJ databases">
        <title>Genome-based taxonomic framework of Microbacterium strains isolated from marine environment, the description of four new species and reclassification of four preexisting species.</title>
        <authorList>
            <person name="Lee S.D."/>
            <person name="Kim S.-M."/>
            <person name="Byeon Y.-S."/>
            <person name="Yang H.L."/>
            <person name="Kim I.S."/>
        </authorList>
    </citation>
    <scope>NUCLEOTIDE SEQUENCE [LARGE SCALE GENOMIC DNA]</scope>
    <source>
        <strain evidence="2 3">KACC 20514</strain>
    </source>
</reference>
<dbReference type="PANTHER" id="PTHR13696:SF99">
    <property type="entry name" value="COBYRINIC ACID AC-DIAMIDE SYNTHASE"/>
    <property type="match status" value="1"/>
</dbReference>
<feature type="domain" description="AAA" evidence="1">
    <location>
        <begin position="11"/>
        <end position="190"/>
    </location>
</feature>
<sequence length="308" mass="32764">MVEINRDALGRVITVINGKGGVLKTTLVANTAGLLAASGFRVLVVDLDPQGNLAEDFGYTDKPENDNGSSLAAALMFNHQPQLYHNVRPGLDVLMGGESLDSASAGLAAMQGKDPMRAKLALAQTLEPLASEYDMVLIDCPPGDEMLQTNAVAAARWALVPVKSDKASRKGLSAVAKRLDAVIDVNPDLDLLGVVLVDVGRGATRIEREARQQISDLFGGYADITLTATIRHSEATAQAARERGLLVPELDEFVQNGPKWFEIRRGQAEAATLAPRTATNVADDLQAITEEIVSRITLSENAAVSEQA</sequence>
<name>A0AAJ2M019_9MICO</name>
<evidence type="ECO:0000259" key="1">
    <source>
        <dbReference type="Pfam" id="PF13614"/>
    </source>
</evidence>
<dbReference type="PANTHER" id="PTHR13696">
    <property type="entry name" value="P-LOOP CONTAINING NUCLEOSIDE TRIPHOSPHATE HYDROLASE"/>
    <property type="match status" value="1"/>
</dbReference>
<dbReference type="SUPFAM" id="SSF52540">
    <property type="entry name" value="P-loop containing nucleoside triphosphate hydrolases"/>
    <property type="match status" value="1"/>
</dbReference>
<proteinExistence type="predicted"/>
<evidence type="ECO:0000313" key="2">
    <source>
        <dbReference type="EMBL" id="MDS0246988.1"/>
    </source>
</evidence>
<organism evidence="2 3">
    <name type="scientific">Microbacterium aurantiacum</name>
    <dbReference type="NCBI Taxonomy" id="162393"/>
    <lineage>
        <taxon>Bacteria</taxon>
        <taxon>Bacillati</taxon>
        <taxon>Actinomycetota</taxon>
        <taxon>Actinomycetes</taxon>
        <taxon>Micrococcales</taxon>
        <taxon>Microbacteriaceae</taxon>
        <taxon>Microbacterium</taxon>
    </lineage>
</organism>
<comment type="caution">
    <text evidence="2">The sequence shown here is derived from an EMBL/GenBank/DDBJ whole genome shotgun (WGS) entry which is preliminary data.</text>
</comment>
<dbReference type="InterPro" id="IPR027417">
    <property type="entry name" value="P-loop_NTPase"/>
</dbReference>
<dbReference type="InterPro" id="IPR025669">
    <property type="entry name" value="AAA_dom"/>
</dbReference>
<protein>
    <submittedName>
        <fullName evidence="2">AAA family ATPase</fullName>
    </submittedName>
</protein>
<dbReference type="GeneID" id="301459651"/>
<dbReference type="Gene3D" id="3.40.50.300">
    <property type="entry name" value="P-loop containing nucleotide triphosphate hydrolases"/>
    <property type="match status" value="1"/>
</dbReference>
<dbReference type="Proteomes" id="UP001183582">
    <property type="component" value="Unassembled WGS sequence"/>
</dbReference>
<accession>A0AAJ2M019</accession>
<dbReference type="AlphaFoldDB" id="A0AAJ2M019"/>